<keyword evidence="7" id="KW-0315">Glutamine amidotransferase</keyword>
<evidence type="ECO:0000256" key="7">
    <source>
        <dbReference type="ARBA" id="ARBA00022962"/>
    </source>
</evidence>
<keyword evidence="6" id="KW-0677">Repeat</keyword>
<dbReference type="PROSITE" id="PS51278">
    <property type="entry name" value="GATASE_TYPE_2"/>
    <property type="match status" value="1"/>
</dbReference>
<comment type="function">
    <text evidence="8">Catalyzes the first step in hexosamine metabolism, converting fructose-6P into glucosamine-6P using glutamine as a nitrogen source.</text>
</comment>
<dbReference type="Gene3D" id="3.40.50.10490">
    <property type="entry name" value="Glucose-6-phosphate isomerase like protein, domain 1"/>
    <property type="match status" value="2"/>
</dbReference>
<dbReference type="PANTHER" id="PTHR10937">
    <property type="entry name" value="GLUCOSAMINE--FRUCTOSE-6-PHOSPHATE AMINOTRANSFERASE, ISOMERIZING"/>
    <property type="match status" value="1"/>
</dbReference>
<dbReference type="GO" id="GO:0006487">
    <property type="term" value="P:protein N-linked glycosylation"/>
    <property type="evidence" value="ECO:0007669"/>
    <property type="project" value="TreeGrafter"/>
</dbReference>
<evidence type="ECO:0000256" key="5">
    <source>
        <dbReference type="ARBA" id="ARBA00022679"/>
    </source>
</evidence>
<feature type="domain" description="SIS" evidence="10">
    <location>
        <begin position="465"/>
        <end position="606"/>
    </location>
</feature>
<evidence type="ECO:0000259" key="10">
    <source>
        <dbReference type="PROSITE" id="PS51464"/>
    </source>
</evidence>
<dbReference type="InterPro" id="IPR029055">
    <property type="entry name" value="Ntn_hydrolases_N"/>
</dbReference>
<evidence type="ECO:0000256" key="8">
    <source>
        <dbReference type="ARBA" id="ARBA00055466"/>
    </source>
</evidence>
<accession>A0A7J3VTI6</accession>
<dbReference type="CDD" id="cd05008">
    <property type="entry name" value="SIS_GlmS_GlmD_1"/>
    <property type="match status" value="1"/>
</dbReference>
<dbReference type="InterPro" id="IPR001347">
    <property type="entry name" value="SIS_dom"/>
</dbReference>
<proteinExistence type="predicted"/>
<dbReference type="Pfam" id="PF01380">
    <property type="entry name" value="SIS"/>
    <property type="match status" value="2"/>
</dbReference>
<dbReference type="NCBIfam" id="NF001484">
    <property type="entry name" value="PRK00331.1"/>
    <property type="match status" value="1"/>
</dbReference>
<dbReference type="InterPro" id="IPR046348">
    <property type="entry name" value="SIS_dom_sf"/>
</dbReference>
<dbReference type="Pfam" id="PF13522">
    <property type="entry name" value="GATase_6"/>
    <property type="match status" value="1"/>
</dbReference>
<evidence type="ECO:0000256" key="1">
    <source>
        <dbReference type="ARBA" id="ARBA00001031"/>
    </source>
</evidence>
<gene>
    <name evidence="11" type="primary">glmS</name>
    <name evidence="11" type="ORF">ENM31_03980</name>
</gene>
<dbReference type="GO" id="GO:0004360">
    <property type="term" value="F:glutamine-fructose-6-phosphate transaminase (isomerizing) activity"/>
    <property type="evidence" value="ECO:0007669"/>
    <property type="project" value="UniProtKB-EC"/>
</dbReference>
<dbReference type="EC" id="2.6.1.16" evidence="2"/>
<dbReference type="GO" id="GO:0006047">
    <property type="term" value="P:UDP-N-acetylglucosamine metabolic process"/>
    <property type="evidence" value="ECO:0007669"/>
    <property type="project" value="TreeGrafter"/>
</dbReference>
<evidence type="ECO:0000256" key="3">
    <source>
        <dbReference type="ARBA" id="ARBA00016090"/>
    </source>
</evidence>
<evidence type="ECO:0000259" key="9">
    <source>
        <dbReference type="PROSITE" id="PS51278"/>
    </source>
</evidence>
<organism evidence="11">
    <name type="scientific">Caldiarchaeum subterraneum</name>
    <dbReference type="NCBI Taxonomy" id="311458"/>
    <lineage>
        <taxon>Archaea</taxon>
        <taxon>Nitrososphaerota</taxon>
        <taxon>Candidatus Caldarchaeales</taxon>
        <taxon>Candidatus Caldarchaeaceae</taxon>
        <taxon>Candidatus Caldarchaeum</taxon>
    </lineage>
</organism>
<dbReference type="CDD" id="cd05009">
    <property type="entry name" value="SIS_GlmS_GlmD_2"/>
    <property type="match status" value="1"/>
</dbReference>
<dbReference type="FunFam" id="3.60.20.10:FF:000006">
    <property type="entry name" value="Glutamine--fructose-6-phosphate aminotransferase [isomerizing]"/>
    <property type="match status" value="1"/>
</dbReference>
<keyword evidence="5 11" id="KW-0808">Transferase</keyword>
<dbReference type="AlphaFoldDB" id="A0A7J3VTI6"/>
<dbReference type="InterPro" id="IPR017932">
    <property type="entry name" value="GATase_2_dom"/>
</dbReference>
<dbReference type="SUPFAM" id="SSF53697">
    <property type="entry name" value="SIS domain"/>
    <property type="match status" value="1"/>
</dbReference>
<dbReference type="InterPro" id="IPR035466">
    <property type="entry name" value="GlmS/AgaS_SIS"/>
</dbReference>
<dbReference type="GO" id="GO:0097367">
    <property type="term" value="F:carbohydrate derivative binding"/>
    <property type="evidence" value="ECO:0007669"/>
    <property type="project" value="InterPro"/>
</dbReference>
<comment type="catalytic activity">
    <reaction evidence="1">
        <text>D-fructose 6-phosphate + L-glutamine = D-glucosamine 6-phosphate + L-glutamate</text>
        <dbReference type="Rhea" id="RHEA:13237"/>
        <dbReference type="ChEBI" id="CHEBI:29985"/>
        <dbReference type="ChEBI" id="CHEBI:58359"/>
        <dbReference type="ChEBI" id="CHEBI:58725"/>
        <dbReference type="ChEBI" id="CHEBI:61527"/>
        <dbReference type="EC" id="2.6.1.16"/>
    </reaction>
</comment>
<dbReference type="GO" id="GO:0006002">
    <property type="term" value="P:fructose 6-phosphate metabolic process"/>
    <property type="evidence" value="ECO:0007669"/>
    <property type="project" value="TreeGrafter"/>
</dbReference>
<evidence type="ECO:0000313" key="11">
    <source>
        <dbReference type="EMBL" id="HHM44437.1"/>
    </source>
</evidence>
<keyword evidence="4 11" id="KW-0032">Aminotransferase</keyword>
<dbReference type="InterPro" id="IPR035490">
    <property type="entry name" value="GlmS/FrlB_SIS"/>
</dbReference>
<feature type="domain" description="Glutamine amidotransferase type-2" evidence="9">
    <location>
        <begin position="13"/>
        <end position="230"/>
    </location>
</feature>
<dbReference type="PANTHER" id="PTHR10937:SF0">
    <property type="entry name" value="GLUTAMINE--FRUCTOSE-6-PHOSPHATE TRANSAMINASE (ISOMERIZING)"/>
    <property type="match status" value="1"/>
</dbReference>
<dbReference type="NCBIfam" id="TIGR01135">
    <property type="entry name" value="glmS"/>
    <property type="match status" value="1"/>
</dbReference>
<reference evidence="11" key="1">
    <citation type="journal article" date="2020" name="mSystems">
        <title>Genome- and Community-Level Interaction Insights into Carbon Utilization and Element Cycling Functions of Hydrothermarchaeota in Hydrothermal Sediment.</title>
        <authorList>
            <person name="Zhou Z."/>
            <person name="Liu Y."/>
            <person name="Xu W."/>
            <person name="Pan J."/>
            <person name="Luo Z.H."/>
            <person name="Li M."/>
        </authorList>
    </citation>
    <scope>NUCLEOTIDE SEQUENCE [LARGE SCALE GENOMIC DNA]</scope>
    <source>
        <strain evidence="11">SpSt-1074</strain>
    </source>
</reference>
<evidence type="ECO:0000256" key="4">
    <source>
        <dbReference type="ARBA" id="ARBA00022576"/>
    </source>
</evidence>
<sequence>MLIRRLEQGFYVCGIVGYVGSEPASSILVRALRRLEYRGYDSAGVATIHSDTLLVEKDAGRIDDINNKLGLDRLPGTTGVAHTRWATHGAPTKANAHPHSDCSNTIAVVHNGVIENFLQLKKELIDLNHSFSSKTDTEVIPHLVEEHLKSGDSLEQAFAKSLRKLEGSYALALISTKDPRRLFVARKEAPLIIGVGKGFNMAASDITALLDMTNDMVFLHDRDMAVLASDRYSIYRIDTGELVERPVKKVAISVETAEKQGHPHFMLKEIYEQPLTLRDSLRLQQQYVDLLAELLDKGRAIFLLGAGTSYNACLAGSYQLSQLARLASYPVIASEFIPNYGGSVGADTVVLAVSQSGETADVLTALDFARLRACTILGLTNTVGSTLTRISRAYVLQNSGPEIGVAATKTFTSQVIVLAQIALRLARLRGKIAQYEMDEFKAEILKTPQVVENVLLRTAAKAVELSKVLASKPFLFILGRGISTATAYEGRLKVMELSYIPCIAYPAGESKHGPISVVEESIPVIFVSPPDEYRKMNIGSIMEMKARGAYVVVFGDEADNELKELADFYIGLPRTHPLLTPITYAVPFQLLAYHIAVEKGYDPDKPRNLAKSVTVL</sequence>
<dbReference type="InterPro" id="IPR047084">
    <property type="entry name" value="GFAT_N"/>
</dbReference>
<comment type="caution">
    <text evidence="11">The sequence shown here is derived from an EMBL/GenBank/DDBJ whole genome shotgun (WGS) entry which is preliminary data.</text>
</comment>
<name>A0A7J3VTI6_CALS0</name>
<dbReference type="EMBL" id="DRXH01000136">
    <property type="protein sequence ID" value="HHM44437.1"/>
    <property type="molecule type" value="Genomic_DNA"/>
</dbReference>
<dbReference type="PROSITE" id="PS51464">
    <property type="entry name" value="SIS"/>
    <property type="match status" value="2"/>
</dbReference>
<dbReference type="SUPFAM" id="SSF56235">
    <property type="entry name" value="N-terminal nucleophile aminohydrolases (Ntn hydrolases)"/>
    <property type="match status" value="1"/>
</dbReference>
<dbReference type="InterPro" id="IPR005855">
    <property type="entry name" value="GFAT"/>
</dbReference>
<feature type="domain" description="SIS" evidence="10">
    <location>
        <begin position="291"/>
        <end position="431"/>
    </location>
</feature>
<dbReference type="CDD" id="cd00714">
    <property type="entry name" value="GFAT"/>
    <property type="match status" value="1"/>
</dbReference>
<protein>
    <recommendedName>
        <fullName evidence="3">Glutamine--fructose-6-phosphate aminotransferase [isomerizing]</fullName>
        <ecNumber evidence="2">2.6.1.16</ecNumber>
    </recommendedName>
</protein>
<evidence type="ECO:0000256" key="2">
    <source>
        <dbReference type="ARBA" id="ARBA00012916"/>
    </source>
</evidence>
<evidence type="ECO:0000256" key="6">
    <source>
        <dbReference type="ARBA" id="ARBA00022737"/>
    </source>
</evidence>
<dbReference type="Gene3D" id="3.60.20.10">
    <property type="entry name" value="Glutamine Phosphoribosylpyrophosphate, subunit 1, domain 1"/>
    <property type="match status" value="1"/>
</dbReference>